<dbReference type="Pfam" id="PF03732">
    <property type="entry name" value="Retrotrans_gag"/>
    <property type="match status" value="1"/>
</dbReference>
<proteinExistence type="predicted"/>
<sequence>MNGMGSKAETLRKMQWMEIATFTGVSYPDLVKAFYVCLRSEEDGSLVSSVKGIQIKVDHELLHMLFGVKTSGFSGIHTVNDEAKGLGIIGPGFRLRDDVSGAVVEKMGQCIRSKNLKKSGFSVIGGVWSKTTVAEGEAIIGDLEIPDVQEMAAEAPAVQQPAEASVAPTEEQQEEAPAAEQQEEAPAAEQQEEALAAEQQEEAPAAEQQATATAEFEFKTEQRIDCEPAASSAQEELVAEELTPAVEKEILDKANDLPTSIIGSILKSLVESALSTPVHPRSGETELEKAVAEGHIEESVPVEQSSAPADPVEEDAPIQGEQMEAEVEAPTQGEHITEEPTPQKKIKRVVHRKHRKSHRKVNLKPVLELLKAQGEILSAVQTSVQSIIASQASTTSELSSVRNAMRWFNKEMADMKSMLAVISRSSGISGPSATQSRPIAVPRSSGPSAQESGPSGPAVQGSGPSGPSDQESGPSEGTKEDQDKGKEPAAATLTHIQKSKIFDGTEFKTEEQWANVKGNKSQYSKYLTARVETLTHRDHPLTLSEWFVLQHKTSWGPFILKEIRVAKNFQLYSDFCYLNKIPEVQFSQFHSTIVALRTEHPVNLPLTCEGRPGGIQGVFPFSVKEDLVVSTVCFPSGVKEDQLSWVLLFSWATFRSPFSGEILEARVSPKLPLPTIAPYDGTTDPADHIRGFESHMVFHGASDAAKCRAFPATFKETARAWFETLPAGSITSFCQLKKSFRDNFLGGRSQPQTAASLLAIRQKKGEALWDFVKRFRIEALRVSRIDVPLSTSALIQGTRDGFLQWTLGDQQPATLAELLSIAQRHAACEESLAAGRAEQRE</sequence>
<feature type="compositionally biased region" description="Polar residues" evidence="1">
    <location>
        <begin position="426"/>
        <end position="437"/>
    </location>
</feature>
<feature type="region of interest" description="Disordered" evidence="1">
    <location>
        <begin position="426"/>
        <end position="495"/>
    </location>
</feature>
<feature type="domain" description="Retrotransposon gag" evidence="2">
    <location>
        <begin position="709"/>
        <end position="784"/>
    </location>
</feature>
<dbReference type="InterPro" id="IPR005162">
    <property type="entry name" value="Retrotrans_gag_dom"/>
</dbReference>
<dbReference type="PANTHER" id="PTHR33223:SF10">
    <property type="entry name" value="AMINOTRANSFERASE-LIKE PLANT MOBILE DOMAIN-CONTAINING PROTEIN"/>
    <property type="match status" value="1"/>
</dbReference>
<evidence type="ECO:0000256" key="1">
    <source>
        <dbReference type="SAM" id="MobiDB-lite"/>
    </source>
</evidence>
<keyword evidence="4" id="KW-1185">Reference proteome</keyword>
<name>A0A843TU76_COLES</name>
<comment type="caution">
    <text evidence="3">The sequence shown here is derived from an EMBL/GenBank/DDBJ whole genome shotgun (WGS) entry which is preliminary data.</text>
</comment>
<feature type="compositionally biased region" description="Polar residues" evidence="1">
    <location>
        <begin position="465"/>
        <end position="475"/>
    </location>
</feature>
<evidence type="ECO:0000259" key="2">
    <source>
        <dbReference type="Pfam" id="PF03732"/>
    </source>
</evidence>
<protein>
    <recommendedName>
        <fullName evidence="2">Retrotransposon gag domain-containing protein</fullName>
    </recommendedName>
</protein>
<evidence type="ECO:0000313" key="4">
    <source>
        <dbReference type="Proteomes" id="UP000652761"/>
    </source>
</evidence>
<feature type="compositionally biased region" description="Basic and acidic residues" evidence="1">
    <location>
        <begin position="477"/>
        <end position="487"/>
    </location>
</feature>
<feature type="region of interest" description="Disordered" evidence="1">
    <location>
        <begin position="154"/>
        <end position="212"/>
    </location>
</feature>
<dbReference type="AlphaFoldDB" id="A0A843TU76"/>
<dbReference type="EMBL" id="NMUH01000151">
    <property type="protein sequence ID" value="MQL73040.1"/>
    <property type="molecule type" value="Genomic_DNA"/>
</dbReference>
<dbReference type="Proteomes" id="UP000652761">
    <property type="component" value="Unassembled WGS sequence"/>
</dbReference>
<gene>
    <name evidence="3" type="ORF">Taro_005382</name>
</gene>
<dbReference type="OrthoDB" id="1685975at2759"/>
<evidence type="ECO:0000313" key="3">
    <source>
        <dbReference type="EMBL" id="MQL73040.1"/>
    </source>
</evidence>
<accession>A0A843TU76</accession>
<organism evidence="3 4">
    <name type="scientific">Colocasia esculenta</name>
    <name type="common">Wild taro</name>
    <name type="synonym">Arum esculentum</name>
    <dbReference type="NCBI Taxonomy" id="4460"/>
    <lineage>
        <taxon>Eukaryota</taxon>
        <taxon>Viridiplantae</taxon>
        <taxon>Streptophyta</taxon>
        <taxon>Embryophyta</taxon>
        <taxon>Tracheophyta</taxon>
        <taxon>Spermatophyta</taxon>
        <taxon>Magnoliopsida</taxon>
        <taxon>Liliopsida</taxon>
        <taxon>Araceae</taxon>
        <taxon>Aroideae</taxon>
        <taxon>Colocasieae</taxon>
        <taxon>Colocasia</taxon>
    </lineage>
</organism>
<dbReference type="PANTHER" id="PTHR33223">
    <property type="entry name" value="CCHC-TYPE DOMAIN-CONTAINING PROTEIN"/>
    <property type="match status" value="1"/>
</dbReference>
<reference evidence="3" key="1">
    <citation type="submission" date="2017-07" db="EMBL/GenBank/DDBJ databases">
        <title>Taro Niue Genome Assembly and Annotation.</title>
        <authorList>
            <person name="Atibalentja N."/>
            <person name="Keating K."/>
            <person name="Fields C.J."/>
        </authorList>
    </citation>
    <scope>NUCLEOTIDE SEQUENCE</scope>
    <source>
        <strain evidence="3">Niue_2</strain>
        <tissue evidence="3">Leaf</tissue>
    </source>
</reference>